<proteinExistence type="predicted"/>
<dbReference type="AlphaFoldDB" id="A0A4R2H269"/>
<reference evidence="1 2" key="1">
    <citation type="journal article" date="2015" name="Stand. Genomic Sci.">
        <title>Genomic Encyclopedia of Bacterial and Archaeal Type Strains, Phase III: the genomes of soil and plant-associated and newly described type strains.</title>
        <authorList>
            <person name="Whitman W.B."/>
            <person name="Woyke T."/>
            <person name="Klenk H.P."/>
            <person name="Zhou Y."/>
            <person name="Lilburn T.G."/>
            <person name="Beck B.J."/>
            <person name="De Vos P."/>
            <person name="Vandamme P."/>
            <person name="Eisen J.A."/>
            <person name="Garrity G."/>
            <person name="Hugenholtz P."/>
            <person name="Kyrpides N.C."/>
        </authorList>
    </citation>
    <scope>NUCLEOTIDE SEQUENCE [LARGE SCALE GENOMIC DNA]</scope>
    <source>
        <strain evidence="1 2">VKM Ac-2572</strain>
    </source>
</reference>
<accession>A0A4R2H269</accession>
<sequence>MFDPRTILDLGLPAHVMVQLGDRWSPAWLVGRVHCANGWVALVQCTDATGREQTVRLPADQIAVSRPTVQRR</sequence>
<dbReference type="EMBL" id="SLWN01000014">
    <property type="protein sequence ID" value="TCO19097.1"/>
    <property type="molecule type" value="Genomic_DNA"/>
</dbReference>
<keyword evidence="2" id="KW-1185">Reference proteome</keyword>
<gene>
    <name evidence="1" type="ORF">EV652_11475</name>
</gene>
<protein>
    <submittedName>
        <fullName evidence="1">Uncharacterized protein</fullName>
    </submittedName>
</protein>
<evidence type="ECO:0000313" key="1">
    <source>
        <dbReference type="EMBL" id="TCO19097.1"/>
    </source>
</evidence>
<name>A0A4R2H269_9ACTN</name>
<organism evidence="1 2">
    <name type="scientific">Kribbella steppae</name>
    <dbReference type="NCBI Taxonomy" id="2512223"/>
    <lineage>
        <taxon>Bacteria</taxon>
        <taxon>Bacillati</taxon>
        <taxon>Actinomycetota</taxon>
        <taxon>Actinomycetes</taxon>
        <taxon>Propionibacteriales</taxon>
        <taxon>Kribbellaceae</taxon>
        <taxon>Kribbella</taxon>
    </lineage>
</organism>
<dbReference type="OrthoDB" id="3830779at2"/>
<evidence type="ECO:0000313" key="2">
    <source>
        <dbReference type="Proteomes" id="UP000294508"/>
    </source>
</evidence>
<dbReference type="Proteomes" id="UP000294508">
    <property type="component" value="Unassembled WGS sequence"/>
</dbReference>
<comment type="caution">
    <text evidence="1">The sequence shown here is derived from an EMBL/GenBank/DDBJ whole genome shotgun (WGS) entry which is preliminary data.</text>
</comment>